<dbReference type="Gene3D" id="3.10.350.10">
    <property type="entry name" value="LysM domain"/>
    <property type="match status" value="2"/>
</dbReference>
<keyword evidence="2 3" id="KW-0326">Glycosidase</keyword>
<dbReference type="Gene3D" id="3.20.20.80">
    <property type="entry name" value="Glycosidases"/>
    <property type="match status" value="2"/>
</dbReference>
<dbReference type="GO" id="GO:0008061">
    <property type="term" value="F:chitin binding"/>
    <property type="evidence" value="ECO:0007669"/>
    <property type="project" value="InterPro"/>
</dbReference>
<dbReference type="InterPro" id="IPR029070">
    <property type="entry name" value="Chitinase_insertion_sf"/>
</dbReference>
<evidence type="ECO:0000313" key="7">
    <source>
        <dbReference type="EMBL" id="EFN51403.1"/>
    </source>
</evidence>
<dbReference type="KEGG" id="cvr:CHLNCDRAFT_141037"/>
<dbReference type="OMA" id="QCPRGAQ"/>
<dbReference type="PANTHER" id="PTHR11177:SF317">
    <property type="entry name" value="CHITINASE 12-RELATED"/>
    <property type="match status" value="1"/>
</dbReference>
<dbReference type="CDD" id="cd00118">
    <property type="entry name" value="LysM"/>
    <property type="match status" value="2"/>
</dbReference>
<dbReference type="InterPro" id="IPR001223">
    <property type="entry name" value="Glyco_hydro18_cat"/>
</dbReference>
<keyword evidence="1 3" id="KW-0378">Hydrolase</keyword>
<evidence type="ECO:0000256" key="1">
    <source>
        <dbReference type="ARBA" id="ARBA00022801"/>
    </source>
</evidence>
<dbReference type="Pfam" id="PF01476">
    <property type="entry name" value="LysM"/>
    <property type="match status" value="2"/>
</dbReference>
<dbReference type="InterPro" id="IPR050314">
    <property type="entry name" value="Glycosyl_Hydrlase_18"/>
</dbReference>
<dbReference type="FunCoup" id="E1ZS09">
    <property type="interactions" value="146"/>
</dbReference>
<evidence type="ECO:0000313" key="8">
    <source>
        <dbReference type="Proteomes" id="UP000008141"/>
    </source>
</evidence>
<dbReference type="PROSITE" id="PS51910">
    <property type="entry name" value="GH18_2"/>
    <property type="match status" value="1"/>
</dbReference>
<feature type="domain" description="GH18" evidence="6">
    <location>
        <begin position="171"/>
        <end position="492"/>
    </location>
</feature>
<accession>E1ZS09</accession>
<reference evidence="7 8" key="1">
    <citation type="journal article" date="2010" name="Plant Cell">
        <title>The Chlorella variabilis NC64A genome reveals adaptation to photosymbiosis, coevolution with viruses, and cryptic sex.</title>
        <authorList>
            <person name="Blanc G."/>
            <person name="Duncan G."/>
            <person name="Agarkova I."/>
            <person name="Borodovsky M."/>
            <person name="Gurnon J."/>
            <person name="Kuo A."/>
            <person name="Lindquist E."/>
            <person name="Lucas S."/>
            <person name="Pangilinan J."/>
            <person name="Polle J."/>
            <person name="Salamov A."/>
            <person name="Terry A."/>
            <person name="Yamada T."/>
            <person name="Dunigan D.D."/>
            <person name="Grigoriev I.V."/>
            <person name="Claverie J.M."/>
            <person name="Van Etten J.L."/>
        </authorList>
    </citation>
    <scope>NUCLEOTIDE SEQUENCE [LARGE SCALE GENOMIC DNA]</scope>
    <source>
        <strain evidence="7 8">NC64A</strain>
    </source>
</reference>
<dbReference type="EMBL" id="GL433864">
    <property type="protein sequence ID" value="EFN51403.1"/>
    <property type="molecule type" value="Genomic_DNA"/>
</dbReference>
<organism evidence="8">
    <name type="scientific">Chlorella variabilis</name>
    <name type="common">Green alga</name>
    <dbReference type="NCBI Taxonomy" id="554065"/>
    <lineage>
        <taxon>Eukaryota</taxon>
        <taxon>Viridiplantae</taxon>
        <taxon>Chlorophyta</taxon>
        <taxon>core chlorophytes</taxon>
        <taxon>Trebouxiophyceae</taxon>
        <taxon>Chlorellales</taxon>
        <taxon>Chlorellaceae</taxon>
        <taxon>Chlorella clade</taxon>
        <taxon>Chlorella</taxon>
    </lineage>
</organism>
<name>E1ZS09_CHLVA</name>
<dbReference type="Gene3D" id="3.10.50.10">
    <property type="match status" value="1"/>
</dbReference>
<dbReference type="GO" id="GO:0004568">
    <property type="term" value="F:chitinase activity"/>
    <property type="evidence" value="ECO:0007669"/>
    <property type="project" value="TreeGrafter"/>
</dbReference>
<dbReference type="SUPFAM" id="SSF54556">
    <property type="entry name" value="Chitinase insertion domain"/>
    <property type="match status" value="1"/>
</dbReference>
<dbReference type="GO" id="GO:0005975">
    <property type="term" value="P:carbohydrate metabolic process"/>
    <property type="evidence" value="ECO:0007669"/>
    <property type="project" value="InterPro"/>
</dbReference>
<dbReference type="RefSeq" id="XP_005843505.1">
    <property type="nucleotide sequence ID" value="XM_005843443.1"/>
</dbReference>
<dbReference type="InterPro" id="IPR018392">
    <property type="entry name" value="LysM"/>
</dbReference>
<comment type="similarity">
    <text evidence="4">Belongs to the glycosyl hydrolase 18 family.</text>
</comment>
<evidence type="ECO:0000259" key="6">
    <source>
        <dbReference type="PROSITE" id="PS51910"/>
    </source>
</evidence>
<dbReference type="GO" id="GO:0006032">
    <property type="term" value="P:chitin catabolic process"/>
    <property type="evidence" value="ECO:0007669"/>
    <property type="project" value="TreeGrafter"/>
</dbReference>
<sequence>MLLLGLACSGAAPAGSPDSSLQDRRKLHASCACGPSYTIKPGDTLHAIAKACGTTIGDLAATNNIPDIDVIVAGTDLTIPSCGSGGQTASTSSSCTCGPSYIIKQGDSLDAIAKSCGSTVADLAATNNISNIDLITAGAVLTIPSCGSGGQQPFILYSTDWAIYRGSSDQNVQRPDWCAQYAYSPSHIDPSVPTHINFAFAMVNNATFEVEHTDKAKDSELIQELQALKQANPSLKTLISIAGWSFSTGTELFKNPDGSPNKDVAAIMVQVATNPGKRDTFIQSAVQYMQQYGFDGIDLDWEYPNFAGYNCEGSCPDHISGFSQLVAGLRQALGPSYLLTAQMLTVYAFTQSLRFDYDFHGAFGNPKVVDVHTPILDCASPKQFHIQGAIDAYLAAGVPSSKLVMGLGSYGHSYKLAATDGTANSGPGQAAFTEGAPAGKLCTIQPGVLAWYEIKRKLGGTTPSIDPVKMAAYATYDAGQHWVGFDNQETLR</sequence>
<dbReference type="SUPFAM" id="SSF51445">
    <property type="entry name" value="(Trans)glycosidases"/>
    <property type="match status" value="1"/>
</dbReference>
<evidence type="ECO:0000256" key="3">
    <source>
        <dbReference type="RuleBase" id="RU000489"/>
    </source>
</evidence>
<dbReference type="STRING" id="554065.E1ZS09"/>
<gene>
    <name evidence="7" type="ORF">CHLNCDRAFT_141037</name>
</gene>
<dbReference type="eggNOG" id="KOG2806">
    <property type="taxonomic scope" value="Eukaryota"/>
</dbReference>
<dbReference type="InterPro" id="IPR011583">
    <property type="entry name" value="Chitinase_II/V-like_cat"/>
</dbReference>
<dbReference type="Pfam" id="PF00704">
    <property type="entry name" value="Glyco_hydro_18"/>
    <property type="match status" value="1"/>
</dbReference>
<dbReference type="InterPro" id="IPR017853">
    <property type="entry name" value="GH"/>
</dbReference>
<dbReference type="SUPFAM" id="SSF54106">
    <property type="entry name" value="LysM domain"/>
    <property type="match status" value="2"/>
</dbReference>
<proteinExistence type="inferred from homology"/>
<dbReference type="OrthoDB" id="530500at2759"/>
<dbReference type="Proteomes" id="UP000008141">
    <property type="component" value="Unassembled WGS sequence"/>
</dbReference>
<evidence type="ECO:0008006" key="9">
    <source>
        <dbReference type="Google" id="ProtNLM"/>
    </source>
</evidence>
<dbReference type="AlphaFoldDB" id="E1ZS09"/>
<dbReference type="PANTHER" id="PTHR11177">
    <property type="entry name" value="CHITINASE"/>
    <property type="match status" value="1"/>
</dbReference>
<dbReference type="GO" id="GO:0005576">
    <property type="term" value="C:extracellular region"/>
    <property type="evidence" value="ECO:0007669"/>
    <property type="project" value="TreeGrafter"/>
</dbReference>
<dbReference type="InParanoid" id="E1ZS09"/>
<dbReference type="GeneID" id="17350841"/>
<feature type="domain" description="LysM" evidence="5">
    <location>
        <begin position="35"/>
        <end position="79"/>
    </location>
</feature>
<protein>
    <recommendedName>
        <fullName evidence="9">Chitinase</fullName>
    </recommendedName>
</protein>
<dbReference type="PROSITE" id="PS51782">
    <property type="entry name" value="LYSM"/>
    <property type="match status" value="2"/>
</dbReference>
<evidence type="ECO:0000256" key="2">
    <source>
        <dbReference type="ARBA" id="ARBA00023295"/>
    </source>
</evidence>
<keyword evidence="8" id="KW-1185">Reference proteome</keyword>
<dbReference type="InterPro" id="IPR036779">
    <property type="entry name" value="LysM_dom_sf"/>
</dbReference>
<dbReference type="InterPro" id="IPR001579">
    <property type="entry name" value="Glyco_hydro_18_chit_AS"/>
</dbReference>
<dbReference type="PROSITE" id="PS01095">
    <property type="entry name" value="GH18_1"/>
    <property type="match status" value="1"/>
</dbReference>
<dbReference type="SMART" id="SM00636">
    <property type="entry name" value="Glyco_18"/>
    <property type="match status" value="1"/>
</dbReference>
<evidence type="ECO:0000259" key="5">
    <source>
        <dbReference type="PROSITE" id="PS51782"/>
    </source>
</evidence>
<evidence type="ECO:0000256" key="4">
    <source>
        <dbReference type="RuleBase" id="RU004453"/>
    </source>
</evidence>
<dbReference type="SMART" id="SM00257">
    <property type="entry name" value="LysM"/>
    <property type="match status" value="2"/>
</dbReference>
<feature type="domain" description="LysM" evidence="5">
    <location>
        <begin position="99"/>
        <end position="143"/>
    </location>
</feature>